<dbReference type="CDD" id="cd11031">
    <property type="entry name" value="Cyp158A-like"/>
    <property type="match status" value="1"/>
</dbReference>
<keyword evidence="2" id="KW-0349">Heme</keyword>
<dbReference type="PRINTS" id="PR00359">
    <property type="entry name" value="BP450"/>
</dbReference>
<dbReference type="PANTHER" id="PTHR46696:SF6">
    <property type="entry name" value="P450, PUTATIVE (EUROFUNG)-RELATED"/>
    <property type="match status" value="1"/>
</dbReference>
<dbReference type="InterPro" id="IPR002397">
    <property type="entry name" value="Cyt_P450_B"/>
</dbReference>
<proteinExistence type="inferred from homology"/>
<keyword evidence="3" id="KW-0175">Coiled coil</keyword>
<evidence type="ECO:0000256" key="4">
    <source>
        <dbReference type="SAM" id="MobiDB-lite"/>
    </source>
</evidence>
<evidence type="ECO:0000313" key="5">
    <source>
        <dbReference type="EMBL" id="WUQ88185.1"/>
    </source>
</evidence>
<dbReference type="InterPro" id="IPR036396">
    <property type="entry name" value="Cyt_P450_sf"/>
</dbReference>
<dbReference type="Pfam" id="PF00067">
    <property type="entry name" value="p450"/>
    <property type="match status" value="1"/>
</dbReference>
<evidence type="ECO:0000256" key="1">
    <source>
        <dbReference type="ARBA" id="ARBA00010617"/>
    </source>
</evidence>
<sequence length="441" mass="48230">MTVTVTDETGRCPAGATAADAPGAEAPAAELPATEPPAAECPRFPLADRPGISLHPEYLDLFRGEPLVPVQMAGGRKALLVTRYADVRTVLADARFSREAWVNGTLFARKSTSLALVTSDAPVHTRRRSAVQSRFTHRRGEQDRPRIAEIAEELLDRLESAGQPVDLIAEFTTPFPYRVICDLLGVPIADLDRLLPWVTVMMSAGRFSADEVNAAHEAMYAYFFEQVARRRQAIDAGAPGDDLLTSLLTSPEESRLSDEEIVVFGFGLMMAGGETTASHLAMCVLQVLRTPGLADSLRRDPSAIPTVVEELLRWVWFAGTGGQPHVTLETVELAGTVIEAGQVVVPLTDAANRDEGAFADPDEFRPDRTPNPHLGFGHGRHMCLGVAHARVELQEGLAAILRRLDRLELAVDETELDWRSRMFMRGVWTLPVRWRATGDAT</sequence>
<evidence type="ECO:0000313" key="6">
    <source>
        <dbReference type="Proteomes" id="UP001432222"/>
    </source>
</evidence>
<protein>
    <submittedName>
        <fullName evidence="5">Cytochrome P450</fullName>
    </submittedName>
</protein>
<dbReference type="InterPro" id="IPR017972">
    <property type="entry name" value="Cyt_P450_CS"/>
</dbReference>
<comment type="similarity">
    <text evidence="1 2">Belongs to the cytochrome P450 family.</text>
</comment>
<feature type="compositionally biased region" description="Low complexity" evidence="4">
    <location>
        <begin position="13"/>
        <end position="25"/>
    </location>
</feature>
<dbReference type="RefSeq" id="WP_328958736.1">
    <property type="nucleotide sequence ID" value="NZ_CP108110.1"/>
</dbReference>
<organism evidence="5 6">
    <name type="scientific">Kitasatospora purpeofusca</name>
    <dbReference type="NCBI Taxonomy" id="67352"/>
    <lineage>
        <taxon>Bacteria</taxon>
        <taxon>Bacillati</taxon>
        <taxon>Actinomycetota</taxon>
        <taxon>Actinomycetes</taxon>
        <taxon>Kitasatosporales</taxon>
        <taxon>Streptomycetaceae</taxon>
        <taxon>Kitasatospora</taxon>
    </lineage>
</organism>
<accession>A0ABZ1UCW7</accession>
<keyword evidence="6" id="KW-1185">Reference proteome</keyword>
<keyword evidence="2" id="KW-0408">Iron</keyword>
<dbReference type="PANTHER" id="PTHR46696">
    <property type="entry name" value="P450, PUTATIVE (EUROFUNG)-RELATED"/>
    <property type="match status" value="1"/>
</dbReference>
<dbReference type="SUPFAM" id="SSF48264">
    <property type="entry name" value="Cytochrome P450"/>
    <property type="match status" value="1"/>
</dbReference>
<dbReference type="InterPro" id="IPR001128">
    <property type="entry name" value="Cyt_P450"/>
</dbReference>
<dbReference type="PROSITE" id="PS00086">
    <property type="entry name" value="CYTOCHROME_P450"/>
    <property type="match status" value="1"/>
</dbReference>
<feature type="coiled-coil region" evidence="3">
    <location>
        <begin position="390"/>
        <end position="417"/>
    </location>
</feature>
<evidence type="ECO:0000256" key="3">
    <source>
        <dbReference type="SAM" id="Coils"/>
    </source>
</evidence>
<keyword evidence="2" id="KW-0479">Metal-binding</keyword>
<evidence type="ECO:0000256" key="2">
    <source>
        <dbReference type="RuleBase" id="RU000461"/>
    </source>
</evidence>
<name>A0ABZ1UCW7_9ACTN</name>
<dbReference type="Proteomes" id="UP001432222">
    <property type="component" value="Chromosome"/>
</dbReference>
<dbReference type="EMBL" id="CP108110">
    <property type="protein sequence ID" value="WUQ88185.1"/>
    <property type="molecule type" value="Genomic_DNA"/>
</dbReference>
<gene>
    <name evidence="5" type="ORF">OHA16_37470</name>
</gene>
<reference evidence="5" key="1">
    <citation type="submission" date="2022-10" db="EMBL/GenBank/DDBJ databases">
        <title>The complete genomes of actinobacterial strains from the NBC collection.</title>
        <authorList>
            <person name="Joergensen T.S."/>
            <person name="Alvarez Arevalo M."/>
            <person name="Sterndorff E.B."/>
            <person name="Faurdal D."/>
            <person name="Vuksanovic O."/>
            <person name="Mourched A.-S."/>
            <person name="Charusanti P."/>
            <person name="Shaw S."/>
            <person name="Blin K."/>
            <person name="Weber T."/>
        </authorList>
    </citation>
    <scope>NUCLEOTIDE SEQUENCE</scope>
    <source>
        <strain evidence="5">NBC_00222</strain>
    </source>
</reference>
<keyword evidence="2" id="KW-0503">Monooxygenase</keyword>
<feature type="region of interest" description="Disordered" evidence="4">
    <location>
        <begin position="1"/>
        <end position="25"/>
    </location>
</feature>
<dbReference type="Gene3D" id="1.10.630.10">
    <property type="entry name" value="Cytochrome P450"/>
    <property type="match status" value="1"/>
</dbReference>
<keyword evidence="2" id="KW-0560">Oxidoreductase</keyword>